<gene>
    <name evidence="1" type="ORF">RhiirA5_433158</name>
</gene>
<reference evidence="1 2" key="2">
    <citation type="submission" date="2017-09" db="EMBL/GenBank/DDBJ databases">
        <title>Extensive intraspecific genome diversity in a model arbuscular mycorrhizal fungus.</title>
        <authorList>
            <person name="Chen E.C."/>
            <person name="Morin E."/>
            <person name="Beaudet D."/>
            <person name="Noel J."/>
            <person name="Ndikumana S."/>
            <person name="Charron P."/>
            <person name="St-Onge C."/>
            <person name="Giorgi J."/>
            <person name="Grigoriev I.V."/>
            <person name="Roux C."/>
            <person name="Martin F.M."/>
            <person name="Corradi N."/>
        </authorList>
    </citation>
    <scope>NUCLEOTIDE SEQUENCE [LARGE SCALE GENOMIC DNA]</scope>
    <source>
        <strain evidence="1 2">A5</strain>
    </source>
</reference>
<evidence type="ECO:0000313" key="1">
    <source>
        <dbReference type="EMBL" id="PKB97435.1"/>
    </source>
</evidence>
<evidence type="ECO:0000313" key="2">
    <source>
        <dbReference type="Proteomes" id="UP000232722"/>
    </source>
</evidence>
<dbReference type="Proteomes" id="UP000232722">
    <property type="component" value="Unassembled WGS sequence"/>
</dbReference>
<accession>A0A2N0NSB6</accession>
<comment type="caution">
    <text evidence="1">The sequence shown here is derived from an EMBL/GenBank/DDBJ whole genome shotgun (WGS) entry which is preliminary data.</text>
</comment>
<dbReference type="AlphaFoldDB" id="A0A2N0NSB6"/>
<organism evidence="1 2">
    <name type="scientific">Rhizophagus irregularis</name>
    <dbReference type="NCBI Taxonomy" id="588596"/>
    <lineage>
        <taxon>Eukaryota</taxon>
        <taxon>Fungi</taxon>
        <taxon>Fungi incertae sedis</taxon>
        <taxon>Mucoromycota</taxon>
        <taxon>Glomeromycotina</taxon>
        <taxon>Glomeromycetes</taxon>
        <taxon>Glomerales</taxon>
        <taxon>Glomeraceae</taxon>
        <taxon>Rhizophagus</taxon>
    </lineage>
</organism>
<protein>
    <submittedName>
        <fullName evidence="1">Uncharacterized protein</fullName>
    </submittedName>
</protein>
<sequence>MEALQEDEYDGYIAEFSRNIAFLDDTDNDIVDNINETDDNINENDDNINETEEIEDMRAEFVAKLRANLPAIAYGLRDSHKDGHRQCWVLDLSNWFF</sequence>
<name>A0A2N0NSB6_9GLOM</name>
<reference evidence="1 2" key="1">
    <citation type="submission" date="2016-04" db="EMBL/GenBank/DDBJ databases">
        <title>Genome analyses suggest a sexual origin of heterokaryosis in a supposedly ancient asexual fungus.</title>
        <authorList>
            <person name="Ropars J."/>
            <person name="Sedzielewska K."/>
            <person name="Noel J."/>
            <person name="Charron P."/>
            <person name="Farinelli L."/>
            <person name="Marton T."/>
            <person name="Kruger M."/>
            <person name="Pelin A."/>
            <person name="Brachmann A."/>
            <person name="Corradi N."/>
        </authorList>
    </citation>
    <scope>NUCLEOTIDE SEQUENCE [LARGE SCALE GENOMIC DNA]</scope>
    <source>
        <strain evidence="1 2">A5</strain>
    </source>
</reference>
<proteinExistence type="predicted"/>
<dbReference type="EMBL" id="LLXJ01003204">
    <property type="protein sequence ID" value="PKB97435.1"/>
    <property type="molecule type" value="Genomic_DNA"/>
</dbReference>
<dbReference type="VEuPathDB" id="FungiDB:RhiirA1_462473"/>